<dbReference type="Gene3D" id="3.40.50.300">
    <property type="entry name" value="P-loop containing nucleotide triphosphate hydrolases"/>
    <property type="match status" value="1"/>
</dbReference>
<dbReference type="SUPFAM" id="SSF52540">
    <property type="entry name" value="P-loop containing nucleoside triphosphate hydrolases"/>
    <property type="match status" value="1"/>
</dbReference>
<accession>A0AAD7IY41</accession>
<sequence length="403" mass="44790">LLHDYKFLTRIGHVSIDEAHNIHTAGMKLHGQPPFPPAWGALGEVRAKVPKSTAIQALSATIPTHIYKSIVNGLSLPPDVTIVKVSINRKNLIYATHVLVNGRFKMRNLDMIIPPVFHPPMHLLLLVIFHDNKVETSVASQYLNSRLPLEFQSLGICRHYHSDMSPEYLEEVYTSFAEPEGNCLILNSTQGAGEVRVQLLNLLQKCGFCPTMIEPWVLEMDLDSAPAKECDPDRPLLKAGLTKKVPTKQERTGIASIKQATSAECDHIFNAKYYGDDSAEALEFTGPWCCDSTLAHLNNSFRLDKLFLGPIFVAPIVVETKKHKAANKYRPTSERPALTKLLVDWLSTIHTASPLCFVCPPSFILDDAAMNTLSHALPSSITTANSITELLYQTPEWHGLWAV</sequence>
<proteinExistence type="predicted"/>
<keyword evidence="2" id="KW-1185">Reference proteome</keyword>
<dbReference type="AlphaFoldDB" id="A0AAD7IY41"/>
<evidence type="ECO:0008006" key="3">
    <source>
        <dbReference type="Google" id="ProtNLM"/>
    </source>
</evidence>
<dbReference type="InterPro" id="IPR027417">
    <property type="entry name" value="P-loop_NTPase"/>
</dbReference>
<evidence type="ECO:0000313" key="2">
    <source>
        <dbReference type="Proteomes" id="UP001215598"/>
    </source>
</evidence>
<feature type="non-terminal residue" evidence="1">
    <location>
        <position position="403"/>
    </location>
</feature>
<comment type="caution">
    <text evidence="1">The sequence shown here is derived from an EMBL/GenBank/DDBJ whole genome shotgun (WGS) entry which is preliminary data.</text>
</comment>
<name>A0AAD7IY41_9AGAR</name>
<dbReference type="Proteomes" id="UP001215598">
    <property type="component" value="Unassembled WGS sequence"/>
</dbReference>
<protein>
    <recommendedName>
        <fullName evidence="3">Helicase ATP-binding domain-containing protein</fullName>
    </recommendedName>
</protein>
<reference evidence="1" key="1">
    <citation type="submission" date="2023-03" db="EMBL/GenBank/DDBJ databases">
        <title>Massive genome expansion in bonnet fungi (Mycena s.s.) driven by repeated elements and novel gene families across ecological guilds.</title>
        <authorList>
            <consortium name="Lawrence Berkeley National Laboratory"/>
            <person name="Harder C.B."/>
            <person name="Miyauchi S."/>
            <person name="Viragh M."/>
            <person name="Kuo A."/>
            <person name="Thoen E."/>
            <person name="Andreopoulos B."/>
            <person name="Lu D."/>
            <person name="Skrede I."/>
            <person name="Drula E."/>
            <person name="Henrissat B."/>
            <person name="Morin E."/>
            <person name="Kohler A."/>
            <person name="Barry K."/>
            <person name="LaButti K."/>
            <person name="Morin E."/>
            <person name="Salamov A."/>
            <person name="Lipzen A."/>
            <person name="Mereny Z."/>
            <person name="Hegedus B."/>
            <person name="Baldrian P."/>
            <person name="Stursova M."/>
            <person name="Weitz H."/>
            <person name="Taylor A."/>
            <person name="Grigoriev I.V."/>
            <person name="Nagy L.G."/>
            <person name="Martin F."/>
            <person name="Kauserud H."/>
        </authorList>
    </citation>
    <scope>NUCLEOTIDE SEQUENCE</scope>
    <source>
        <strain evidence="1">CBHHK182m</strain>
    </source>
</reference>
<gene>
    <name evidence="1" type="ORF">B0H16DRAFT_1258836</name>
</gene>
<evidence type="ECO:0000313" key="1">
    <source>
        <dbReference type="EMBL" id="KAJ7752946.1"/>
    </source>
</evidence>
<organism evidence="1 2">
    <name type="scientific">Mycena metata</name>
    <dbReference type="NCBI Taxonomy" id="1033252"/>
    <lineage>
        <taxon>Eukaryota</taxon>
        <taxon>Fungi</taxon>
        <taxon>Dikarya</taxon>
        <taxon>Basidiomycota</taxon>
        <taxon>Agaricomycotina</taxon>
        <taxon>Agaricomycetes</taxon>
        <taxon>Agaricomycetidae</taxon>
        <taxon>Agaricales</taxon>
        <taxon>Marasmiineae</taxon>
        <taxon>Mycenaceae</taxon>
        <taxon>Mycena</taxon>
    </lineage>
</organism>
<dbReference type="EMBL" id="JARKIB010000057">
    <property type="protein sequence ID" value="KAJ7752946.1"/>
    <property type="molecule type" value="Genomic_DNA"/>
</dbReference>
<feature type="non-terminal residue" evidence="1">
    <location>
        <position position="1"/>
    </location>
</feature>